<sequence>MSPSTNLLSAAPTAARILFACALLLVTPRIVVAGAWLMPPGAGQIIAGTAFSGSARAFDAQGRLVPVPSYQKFELGAYVEYGLTDWATLVATPSYDRISQPAPAVPYSGIGQSGLGARFGLYHTDALVFSAQGLLASPGASFNGNLQPHRAASLDLRAMAGYNFTLGAAAAFLDAEAAYRLYAQAQPGEWKFDVTFGVRPIANWLVLMQSFGSLQPGQAEGFPQSWWEKLQGSVVYDFNSVWSAQIGVFMTVAGKNTGRELGPVGAIWYKF</sequence>
<evidence type="ECO:0000313" key="2">
    <source>
        <dbReference type="Proteomes" id="UP000236286"/>
    </source>
</evidence>
<reference evidence="1 2" key="1">
    <citation type="submission" date="2017-10" db="EMBL/GenBank/DDBJ databases">
        <title>Genome announcement of Methylocella silvestris TVC from permafrost.</title>
        <authorList>
            <person name="Wang J."/>
            <person name="Geng K."/>
            <person name="Ul-Haque F."/>
            <person name="Crombie A.T."/>
            <person name="Street L.E."/>
            <person name="Wookey P.A."/>
            <person name="Murrell J.C."/>
            <person name="Pratscher J."/>
        </authorList>
    </citation>
    <scope>NUCLEOTIDE SEQUENCE [LARGE SCALE GENOMIC DNA]</scope>
    <source>
        <strain evidence="1 2">TVC</strain>
    </source>
</reference>
<dbReference type="OrthoDB" id="7627828at2"/>
<comment type="caution">
    <text evidence="1">The sequence shown here is derived from an EMBL/GenBank/DDBJ whole genome shotgun (WGS) entry which is preliminary data.</text>
</comment>
<evidence type="ECO:0000313" key="1">
    <source>
        <dbReference type="EMBL" id="PNG25968.1"/>
    </source>
</evidence>
<accession>A0A2J7TGS7</accession>
<dbReference type="Proteomes" id="UP000236286">
    <property type="component" value="Unassembled WGS sequence"/>
</dbReference>
<organism evidence="1 2">
    <name type="scientific">Methylocella silvestris</name>
    <dbReference type="NCBI Taxonomy" id="199596"/>
    <lineage>
        <taxon>Bacteria</taxon>
        <taxon>Pseudomonadati</taxon>
        <taxon>Pseudomonadota</taxon>
        <taxon>Alphaproteobacteria</taxon>
        <taxon>Hyphomicrobiales</taxon>
        <taxon>Beijerinckiaceae</taxon>
        <taxon>Methylocella</taxon>
    </lineage>
</organism>
<dbReference type="AlphaFoldDB" id="A0A2J7TGS7"/>
<proteinExistence type="predicted"/>
<dbReference type="EMBL" id="PDZR01000010">
    <property type="protein sequence ID" value="PNG25968.1"/>
    <property type="molecule type" value="Genomic_DNA"/>
</dbReference>
<gene>
    <name evidence="1" type="ORF">CR492_10240</name>
</gene>
<dbReference type="RefSeq" id="WP_102843653.1">
    <property type="nucleotide sequence ID" value="NZ_PDZR01000010.1"/>
</dbReference>
<name>A0A2J7TGS7_METSI</name>
<protein>
    <submittedName>
        <fullName evidence="1">Uncharacterized protein</fullName>
    </submittedName>
</protein>